<dbReference type="InterPro" id="IPR012338">
    <property type="entry name" value="Beta-lactam/transpept-like"/>
</dbReference>
<evidence type="ECO:0000313" key="2">
    <source>
        <dbReference type="EMBL" id="POP52322.1"/>
    </source>
</evidence>
<sequence length="436" mass="47682">MKSNNMWLSDQYRSYRNLVFRGISVPNDVSGLLDIDPQEVAGIEHGIAQQDIEALWGHAESLFQSGMHPMVSLCLRRGGDVLLNRSIGYADGANHTQARVASLQTPVCLFSASKAVSAMLIHKLAEDGLIDLLNPVSHYIPAFAAEGKAQITVYQLLAHRAGVPGIPDDVDIDLLFNQAAAVEQICKQPGLHSDGRVLAYHAITGGFIQAELIRVVTGKTLNEYLDEIVRKPMGMRYFRFGLEAKDQALVARNYATGLPNLGVVERQLAKILGVGVSDVVDISNSEAFLSAEIASANLYATAEEAGRFFQMLLQGGQWEGKRIFTPLTVNRATREMGKPQFDHSLIVLPMRYSAGMMLGMNPLGLYGPKTHYAYGHLGFSNILCWADPERDIAVSLLTSGKPVIGNHLPSLLKLLNGISKTCKPCVDMDYIYTQVL</sequence>
<proteinExistence type="predicted"/>
<dbReference type="PANTHER" id="PTHR43283:SF3">
    <property type="entry name" value="BETA-LACTAMASE FAMILY PROTEIN (AFU_ORTHOLOGUE AFUA_5G07500)"/>
    <property type="match status" value="1"/>
</dbReference>
<evidence type="ECO:0000313" key="3">
    <source>
        <dbReference type="Proteomes" id="UP000237222"/>
    </source>
</evidence>
<dbReference type="Gene3D" id="3.40.710.10">
    <property type="entry name" value="DD-peptidase/beta-lactamase superfamily"/>
    <property type="match status" value="1"/>
</dbReference>
<evidence type="ECO:0000259" key="1">
    <source>
        <dbReference type="Pfam" id="PF00144"/>
    </source>
</evidence>
<feature type="domain" description="Beta-lactamase-related" evidence="1">
    <location>
        <begin position="61"/>
        <end position="402"/>
    </location>
</feature>
<dbReference type="Proteomes" id="UP000237222">
    <property type="component" value="Unassembled WGS sequence"/>
</dbReference>
<keyword evidence="2" id="KW-0378">Hydrolase</keyword>
<name>A0A2S4HEA7_9GAMM</name>
<gene>
    <name evidence="2" type="ORF">C0068_12355</name>
</gene>
<organism evidence="2 3">
    <name type="scientific">Zhongshania marina</name>
    <dbReference type="NCBI Taxonomy" id="2304603"/>
    <lineage>
        <taxon>Bacteria</taxon>
        <taxon>Pseudomonadati</taxon>
        <taxon>Pseudomonadota</taxon>
        <taxon>Gammaproteobacteria</taxon>
        <taxon>Cellvibrionales</taxon>
        <taxon>Spongiibacteraceae</taxon>
        <taxon>Zhongshania</taxon>
    </lineage>
</organism>
<dbReference type="AlphaFoldDB" id="A0A2S4HEA7"/>
<dbReference type="InterPro" id="IPR001466">
    <property type="entry name" value="Beta-lactam-related"/>
</dbReference>
<protein>
    <submittedName>
        <fullName evidence="2">Serine hydrolase</fullName>
    </submittedName>
</protein>
<comment type="caution">
    <text evidence="2">The sequence shown here is derived from an EMBL/GenBank/DDBJ whole genome shotgun (WGS) entry which is preliminary data.</text>
</comment>
<dbReference type="Pfam" id="PF00144">
    <property type="entry name" value="Beta-lactamase"/>
    <property type="match status" value="1"/>
</dbReference>
<reference evidence="2" key="1">
    <citation type="submission" date="2018-01" db="EMBL/GenBank/DDBJ databases">
        <authorList>
            <person name="Yu X.-D."/>
        </authorList>
    </citation>
    <scope>NUCLEOTIDE SEQUENCE</scope>
    <source>
        <strain evidence="2">ZX-21</strain>
    </source>
</reference>
<accession>A0A2S4HEA7</accession>
<dbReference type="PANTHER" id="PTHR43283">
    <property type="entry name" value="BETA-LACTAMASE-RELATED"/>
    <property type="match status" value="1"/>
</dbReference>
<dbReference type="EMBL" id="PQGG01000029">
    <property type="protein sequence ID" value="POP52322.1"/>
    <property type="molecule type" value="Genomic_DNA"/>
</dbReference>
<dbReference type="GO" id="GO:0016787">
    <property type="term" value="F:hydrolase activity"/>
    <property type="evidence" value="ECO:0007669"/>
    <property type="project" value="UniProtKB-KW"/>
</dbReference>
<dbReference type="SUPFAM" id="SSF56601">
    <property type="entry name" value="beta-lactamase/transpeptidase-like"/>
    <property type="match status" value="1"/>
</dbReference>
<dbReference type="InterPro" id="IPR050789">
    <property type="entry name" value="Diverse_Enzym_Activities"/>
</dbReference>